<dbReference type="GO" id="GO:0050178">
    <property type="term" value="F:phenylpyruvate tautomerase activity"/>
    <property type="evidence" value="ECO:0007669"/>
    <property type="project" value="UniProtKB-EC"/>
</dbReference>
<evidence type="ECO:0000256" key="9">
    <source>
        <dbReference type="ARBA" id="ARBA00039086"/>
    </source>
</evidence>
<evidence type="ECO:0000256" key="1">
    <source>
        <dbReference type="ARBA" id="ARBA00004613"/>
    </source>
</evidence>
<name>A0A0D9QLZ0_PLAFR</name>
<proteinExistence type="inferred from homology"/>
<evidence type="ECO:0000313" key="15">
    <source>
        <dbReference type="Proteomes" id="UP000054561"/>
    </source>
</evidence>
<evidence type="ECO:0000256" key="6">
    <source>
        <dbReference type="ARBA" id="ARBA00036735"/>
    </source>
</evidence>
<dbReference type="EMBL" id="KQ001666">
    <property type="protein sequence ID" value="KJP88066.1"/>
    <property type="molecule type" value="Genomic_DNA"/>
</dbReference>
<dbReference type="RefSeq" id="XP_012335394.1">
    <property type="nucleotide sequence ID" value="XM_012479971.1"/>
</dbReference>
<dbReference type="AlphaFoldDB" id="A0A0D9QLZ0"/>
<dbReference type="GeneID" id="24267655"/>
<keyword evidence="4" id="KW-0964">Secreted</keyword>
<evidence type="ECO:0000256" key="11">
    <source>
        <dbReference type="ARBA" id="ARBA00041912"/>
    </source>
</evidence>
<keyword evidence="15" id="KW-1185">Reference proteome</keyword>
<dbReference type="PANTHER" id="PTHR11954:SF6">
    <property type="entry name" value="MACROPHAGE MIGRATION INHIBITORY FACTOR"/>
    <property type="match status" value="1"/>
</dbReference>
<gene>
    <name evidence="13" type="ORF">AK88_02340</name>
    <name evidence="14" type="ORF">AK88_02341</name>
</gene>
<evidence type="ECO:0000256" key="4">
    <source>
        <dbReference type="ARBA" id="ARBA00022525"/>
    </source>
</evidence>
<dbReference type="GO" id="GO:0005615">
    <property type="term" value="C:extracellular space"/>
    <property type="evidence" value="ECO:0007669"/>
    <property type="project" value="UniProtKB-KW"/>
</dbReference>
<dbReference type="Pfam" id="PF01187">
    <property type="entry name" value="MIF"/>
    <property type="match status" value="1"/>
</dbReference>
<organism evidence="13 15">
    <name type="scientific">Plasmodium fragile</name>
    <dbReference type="NCBI Taxonomy" id="5857"/>
    <lineage>
        <taxon>Eukaryota</taxon>
        <taxon>Sar</taxon>
        <taxon>Alveolata</taxon>
        <taxon>Apicomplexa</taxon>
        <taxon>Aconoidasida</taxon>
        <taxon>Haemosporida</taxon>
        <taxon>Plasmodiidae</taxon>
        <taxon>Plasmodium</taxon>
        <taxon>Plasmodium (Plasmodium)</taxon>
    </lineage>
</organism>
<dbReference type="SUPFAM" id="SSF55331">
    <property type="entry name" value="Tautomerase/MIF"/>
    <property type="match status" value="1"/>
</dbReference>
<dbReference type="EC" id="5.3.2.1" evidence="9"/>
<evidence type="ECO:0000256" key="2">
    <source>
        <dbReference type="ARBA" id="ARBA00005851"/>
    </source>
</evidence>
<dbReference type="GeneID" id="24267654"/>
<evidence type="ECO:0000256" key="7">
    <source>
        <dbReference type="ARBA" id="ARBA00036823"/>
    </source>
</evidence>
<dbReference type="EMBL" id="KQ001666">
    <property type="protein sequence ID" value="KJP88065.1"/>
    <property type="molecule type" value="Genomic_DNA"/>
</dbReference>
<evidence type="ECO:0000256" key="3">
    <source>
        <dbReference type="ARBA" id="ARBA00022514"/>
    </source>
</evidence>
<dbReference type="OrthoDB" id="255819at2759"/>
<comment type="similarity">
    <text evidence="2">Belongs to the MIF family.</text>
</comment>
<dbReference type="VEuPathDB" id="PlasmoDB:AK88_02340"/>
<sequence length="116" mass="12749">MPCCQVSTNINVSDDAAKKALTQIENAISQVMNKPMGYIMSNLDYQKHMRFGGSHDGFCFVRVTSISGISRSNNTALADKITKILANTINVKSERVFIEFKDCAAQNFAFNGSLFG</sequence>
<dbReference type="GO" id="GO:0005125">
    <property type="term" value="F:cytokine activity"/>
    <property type="evidence" value="ECO:0007669"/>
    <property type="project" value="UniProtKB-KW"/>
</dbReference>
<dbReference type="EC" id="5.3.3.12" evidence="8"/>
<dbReference type="OMA" id="PCAMIQL"/>
<evidence type="ECO:0000256" key="12">
    <source>
        <dbReference type="ARBA" id="ARBA00042730"/>
    </source>
</evidence>
<dbReference type="InterPro" id="IPR001398">
    <property type="entry name" value="Macrophage_inhib_fac"/>
</dbReference>
<dbReference type="InterPro" id="IPR014347">
    <property type="entry name" value="Tautomerase/MIF_sf"/>
</dbReference>
<evidence type="ECO:0000256" key="10">
    <source>
        <dbReference type="ARBA" id="ARBA00041631"/>
    </source>
</evidence>
<dbReference type="GO" id="GO:0004167">
    <property type="term" value="F:dopachrome isomerase activity"/>
    <property type="evidence" value="ECO:0007669"/>
    <property type="project" value="UniProtKB-EC"/>
</dbReference>
<evidence type="ECO:0000256" key="8">
    <source>
        <dbReference type="ARBA" id="ARBA00038932"/>
    </source>
</evidence>
<dbReference type="RefSeq" id="XP_012335395.1">
    <property type="nucleotide sequence ID" value="XM_012479972.1"/>
</dbReference>
<comment type="catalytic activity">
    <reaction evidence="7">
        <text>L-dopachrome = 5,6-dihydroxyindole-2-carboxylate</text>
        <dbReference type="Rhea" id="RHEA:13041"/>
        <dbReference type="ChEBI" id="CHEBI:16875"/>
        <dbReference type="ChEBI" id="CHEBI:57509"/>
        <dbReference type="EC" id="5.3.3.12"/>
    </reaction>
</comment>
<comment type="catalytic activity">
    <reaction evidence="6">
        <text>3-phenylpyruvate = enol-phenylpyruvate</text>
        <dbReference type="Rhea" id="RHEA:17097"/>
        <dbReference type="ChEBI" id="CHEBI:16815"/>
        <dbReference type="ChEBI" id="CHEBI:18005"/>
        <dbReference type="EC" id="5.3.2.1"/>
    </reaction>
</comment>
<comment type="subcellular location">
    <subcellularLocation>
        <location evidence="1">Secreted</location>
    </subcellularLocation>
</comment>
<accession>A0A0D9QLZ0</accession>
<evidence type="ECO:0000256" key="5">
    <source>
        <dbReference type="ARBA" id="ARBA00023235"/>
    </source>
</evidence>
<keyword evidence="3" id="KW-0202">Cytokine</keyword>
<dbReference type="Proteomes" id="UP000054561">
    <property type="component" value="Unassembled WGS sequence"/>
</dbReference>
<reference evidence="13 15" key="1">
    <citation type="submission" date="2014-03" db="EMBL/GenBank/DDBJ databases">
        <title>The Genome Sequence of Plasmodium fragile nilgiri.</title>
        <authorList>
            <consortium name="The Broad Institute Genomics Platform"/>
            <consortium name="The Broad Institute Genome Sequencing Center for Infectious Disease"/>
            <person name="Neafsey D."/>
            <person name="Duraisingh M."/>
            <person name="Young S.K."/>
            <person name="Zeng Q."/>
            <person name="Gargeya S."/>
            <person name="Abouelleil A."/>
            <person name="Alvarado L."/>
            <person name="Chapman S.B."/>
            <person name="Gainer-Dewar J."/>
            <person name="Goldberg J."/>
            <person name="Griggs A."/>
            <person name="Gujja S."/>
            <person name="Hansen M."/>
            <person name="Howarth C."/>
            <person name="Imamovic A."/>
            <person name="Larimer J."/>
            <person name="Pearson M."/>
            <person name="Poon T.W."/>
            <person name="Priest M."/>
            <person name="Roberts A."/>
            <person name="Saif S."/>
            <person name="Shea T."/>
            <person name="Sykes S."/>
            <person name="Wortman J."/>
            <person name="Nusbaum C."/>
            <person name="Birren B."/>
        </authorList>
    </citation>
    <scope>NUCLEOTIDE SEQUENCE [LARGE SCALE GENOMIC DNA]</scope>
    <source>
        <strain evidence="13">Nilgiri</strain>
        <strain evidence="15">nilgiri</strain>
    </source>
</reference>
<dbReference type="VEuPathDB" id="PlasmoDB:AK88_02341"/>
<protein>
    <recommendedName>
        <fullName evidence="12">L-dopachrome isomerase</fullName>
        <ecNumber evidence="9">5.3.2.1</ecNumber>
        <ecNumber evidence="8">5.3.3.12</ecNumber>
    </recommendedName>
    <alternativeName>
        <fullName evidence="10">L-dopachrome tautomerase</fullName>
    </alternativeName>
    <alternativeName>
        <fullName evidence="11">Phenylpyruvate tautomerase</fullName>
    </alternativeName>
</protein>
<evidence type="ECO:0000313" key="14">
    <source>
        <dbReference type="EMBL" id="KJP88066.1"/>
    </source>
</evidence>
<keyword evidence="5" id="KW-0413">Isomerase</keyword>
<dbReference type="PANTHER" id="PTHR11954">
    <property type="entry name" value="D-DOPACHROME DECARBOXYLASE"/>
    <property type="match status" value="1"/>
</dbReference>
<evidence type="ECO:0000313" key="13">
    <source>
        <dbReference type="EMBL" id="KJP88065.1"/>
    </source>
</evidence>
<dbReference type="Gene3D" id="3.30.429.10">
    <property type="entry name" value="Macrophage Migration Inhibitory Factor"/>
    <property type="match status" value="1"/>
</dbReference>